<dbReference type="InterPro" id="IPR003439">
    <property type="entry name" value="ABC_transporter-like_ATP-bd"/>
</dbReference>
<dbReference type="PROSITE" id="PS00211">
    <property type="entry name" value="ABC_TRANSPORTER_1"/>
    <property type="match status" value="1"/>
</dbReference>
<dbReference type="AlphaFoldDB" id="A0A7X5RKH7"/>
<dbReference type="PANTHER" id="PTHR42781">
    <property type="entry name" value="SPERMIDINE/PUTRESCINE IMPORT ATP-BINDING PROTEIN POTA"/>
    <property type="match status" value="1"/>
</dbReference>
<keyword evidence="1" id="KW-0813">Transport</keyword>
<evidence type="ECO:0000256" key="2">
    <source>
        <dbReference type="ARBA" id="ARBA00022741"/>
    </source>
</evidence>
<gene>
    <name evidence="5" type="ORF">GTH32_05930</name>
</gene>
<evidence type="ECO:0000256" key="3">
    <source>
        <dbReference type="ARBA" id="ARBA00022840"/>
    </source>
</evidence>
<reference evidence="5 6" key="1">
    <citation type="submission" date="2020-01" db="EMBL/GenBank/DDBJ databases">
        <authorList>
            <person name="Chen J."/>
            <person name="Zhu S."/>
            <person name="Yang J."/>
        </authorList>
    </citation>
    <scope>NUCLEOTIDE SEQUENCE [LARGE SCALE GENOMIC DNA]</scope>
    <source>
        <strain evidence="5 6">345S023</strain>
    </source>
</reference>
<dbReference type="GO" id="GO:0016887">
    <property type="term" value="F:ATP hydrolysis activity"/>
    <property type="evidence" value="ECO:0007669"/>
    <property type="project" value="InterPro"/>
</dbReference>
<keyword evidence="6" id="KW-1185">Reference proteome</keyword>
<dbReference type="InterPro" id="IPR050093">
    <property type="entry name" value="ABC_SmlMolc_Importer"/>
</dbReference>
<keyword evidence="3 5" id="KW-0067">ATP-binding</keyword>
<feature type="domain" description="ABC transporter" evidence="4">
    <location>
        <begin position="3"/>
        <end position="213"/>
    </location>
</feature>
<organism evidence="5 6">
    <name type="scientific">Alteromonas profundi</name>
    <dbReference type="NCBI Taxonomy" id="2696062"/>
    <lineage>
        <taxon>Bacteria</taxon>
        <taxon>Pseudomonadati</taxon>
        <taxon>Pseudomonadota</taxon>
        <taxon>Gammaproteobacteria</taxon>
        <taxon>Alteromonadales</taxon>
        <taxon>Alteromonadaceae</taxon>
        <taxon>Alteromonas/Salinimonas group</taxon>
        <taxon>Alteromonas</taxon>
    </lineage>
</organism>
<protein>
    <submittedName>
        <fullName evidence="5">ATP-binding cassette domain-containing protein</fullName>
    </submittedName>
</protein>
<name>A0A7X5RKH7_9ALTE</name>
<keyword evidence="2" id="KW-0547">Nucleotide-binding</keyword>
<dbReference type="Pfam" id="PF00005">
    <property type="entry name" value="ABC_tran"/>
    <property type="match status" value="1"/>
</dbReference>
<evidence type="ECO:0000259" key="4">
    <source>
        <dbReference type="PROSITE" id="PS50893"/>
    </source>
</evidence>
<dbReference type="PANTHER" id="PTHR42781:SF4">
    <property type="entry name" value="SPERMIDINE_PUTRESCINE IMPORT ATP-BINDING PROTEIN POTA"/>
    <property type="match status" value="1"/>
</dbReference>
<dbReference type="Gene3D" id="3.40.50.300">
    <property type="entry name" value="P-loop containing nucleotide triphosphate hydrolases"/>
    <property type="match status" value="1"/>
</dbReference>
<dbReference type="InterPro" id="IPR017871">
    <property type="entry name" value="ABC_transporter-like_CS"/>
</dbReference>
<evidence type="ECO:0000256" key="1">
    <source>
        <dbReference type="ARBA" id="ARBA00022448"/>
    </source>
</evidence>
<accession>A0A7X5RKH7</accession>
<dbReference type="GO" id="GO:0005524">
    <property type="term" value="F:ATP binding"/>
    <property type="evidence" value="ECO:0007669"/>
    <property type="project" value="UniProtKB-KW"/>
</dbReference>
<dbReference type="RefSeq" id="WP_163084316.1">
    <property type="nucleotide sequence ID" value="NZ_JAAAWN010000005.1"/>
</dbReference>
<dbReference type="PROSITE" id="PS50893">
    <property type="entry name" value="ABC_TRANSPORTER_2"/>
    <property type="match status" value="1"/>
</dbReference>
<evidence type="ECO:0000313" key="6">
    <source>
        <dbReference type="Proteomes" id="UP000470213"/>
    </source>
</evidence>
<dbReference type="SUPFAM" id="SSF52540">
    <property type="entry name" value="P-loop containing nucleoside triphosphate hydrolases"/>
    <property type="match status" value="1"/>
</dbReference>
<evidence type="ECO:0000313" key="5">
    <source>
        <dbReference type="EMBL" id="NDV90736.1"/>
    </source>
</evidence>
<dbReference type="InterPro" id="IPR027417">
    <property type="entry name" value="P-loop_NTPase"/>
</dbReference>
<dbReference type="SMART" id="SM00382">
    <property type="entry name" value="AAA"/>
    <property type="match status" value="1"/>
</dbReference>
<dbReference type="EMBL" id="JAAAWN010000005">
    <property type="protein sequence ID" value="NDV90736.1"/>
    <property type="molecule type" value="Genomic_DNA"/>
</dbReference>
<dbReference type="Proteomes" id="UP000470213">
    <property type="component" value="Unassembled WGS sequence"/>
</dbReference>
<dbReference type="InterPro" id="IPR003593">
    <property type="entry name" value="AAA+_ATPase"/>
</dbReference>
<comment type="caution">
    <text evidence="5">The sequence shown here is derived from an EMBL/GenBank/DDBJ whole genome shotgun (WGS) entry which is preliminary data.</text>
</comment>
<sequence>MTLKLDNLAIYNKNSAGKRPLLEVNVEIKAGEVVSIMGPSGSGKSSLLNAIAGQLREPFKQTGCIYLNTALIDDLPPYKRKIGVLYQDPLLFEHMNVGENIAFAMVQNKQIAASQRQTRIAAMLESVGLADMATRPVHSLSGGQQARVALLRTLAASPSAVLLDEPFSKLDINTRGQMRKWVFEQLLKRQLPTLMVTHDKQDAIAAGGRIIELPPC</sequence>
<proteinExistence type="predicted"/>